<evidence type="ECO:0000313" key="2">
    <source>
        <dbReference type="Proteomes" id="UP000005561"/>
    </source>
</evidence>
<evidence type="ECO:0000313" key="1">
    <source>
        <dbReference type="EMBL" id="EET59485.1"/>
    </source>
</evidence>
<keyword evidence="2" id="KW-1185">Reference proteome</keyword>
<name>C6LIU6_9FIRM</name>
<dbReference type="EMBL" id="ACCL02000018">
    <property type="protein sequence ID" value="EET59485.1"/>
    <property type="molecule type" value="Genomic_DNA"/>
</dbReference>
<sequence>MMNSSVFLVFLMFLVGVFTGILVTMLIIECSAEKGTFTINRPDEEEEVCTIKVSIANTPELLVTRYIILTRELDSKTSQK</sequence>
<organism evidence="1 2">
    <name type="scientific">Marvinbryantia formatexigens DSM 14469</name>
    <dbReference type="NCBI Taxonomy" id="478749"/>
    <lineage>
        <taxon>Bacteria</taxon>
        <taxon>Bacillati</taxon>
        <taxon>Bacillota</taxon>
        <taxon>Clostridia</taxon>
        <taxon>Lachnospirales</taxon>
        <taxon>Lachnospiraceae</taxon>
        <taxon>Marvinbryantia</taxon>
    </lineage>
</organism>
<comment type="caution">
    <text evidence="1">The sequence shown here is derived from an EMBL/GenBank/DDBJ whole genome shotgun (WGS) entry which is preliminary data.</text>
</comment>
<proteinExistence type="predicted"/>
<dbReference type="AlphaFoldDB" id="C6LIU6"/>
<reference evidence="1" key="1">
    <citation type="submission" date="2009-07" db="EMBL/GenBank/DDBJ databases">
        <authorList>
            <person name="Weinstock G."/>
            <person name="Sodergren E."/>
            <person name="Clifton S."/>
            <person name="Fulton L."/>
            <person name="Fulton B."/>
            <person name="Courtney L."/>
            <person name="Fronick C."/>
            <person name="Harrison M."/>
            <person name="Strong C."/>
            <person name="Farmer C."/>
            <person name="Delahaunty K."/>
            <person name="Markovic C."/>
            <person name="Hall O."/>
            <person name="Minx P."/>
            <person name="Tomlinson C."/>
            <person name="Mitreva M."/>
            <person name="Nelson J."/>
            <person name="Hou S."/>
            <person name="Wollam A."/>
            <person name="Pepin K.H."/>
            <person name="Johnson M."/>
            <person name="Bhonagiri V."/>
            <person name="Nash W.E."/>
            <person name="Warren W."/>
            <person name="Chinwalla A."/>
            <person name="Mardis E.R."/>
            <person name="Wilson R.K."/>
        </authorList>
    </citation>
    <scope>NUCLEOTIDE SEQUENCE [LARGE SCALE GENOMIC DNA]</scope>
    <source>
        <strain evidence="1">DSM 14469</strain>
    </source>
</reference>
<accession>C6LIU6</accession>
<dbReference type="Proteomes" id="UP000005561">
    <property type="component" value="Unassembled WGS sequence"/>
</dbReference>
<dbReference type="RefSeq" id="WP_006863345.1">
    <property type="nucleotide sequence ID" value="NZ_ACCL02000018.1"/>
</dbReference>
<protein>
    <submittedName>
        <fullName evidence="1">Uncharacterized protein</fullName>
    </submittedName>
</protein>
<gene>
    <name evidence="1" type="ORF">BRYFOR_08576</name>
</gene>
<dbReference type="STRING" id="168384.SAMN05660368_03009"/>